<protein>
    <submittedName>
        <fullName evidence="1">466_t:CDS:1</fullName>
    </submittedName>
</protein>
<dbReference type="OrthoDB" id="2405039at2759"/>
<dbReference type="Pfam" id="PF02992">
    <property type="entry name" value="Transposase_21"/>
    <property type="match status" value="1"/>
</dbReference>
<proteinExistence type="predicted"/>
<dbReference type="InterPro" id="IPR004242">
    <property type="entry name" value="Transposase_21"/>
</dbReference>
<comment type="caution">
    <text evidence="1">The sequence shown here is derived from an EMBL/GenBank/DDBJ whole genome shotgun (WGS) entry which is preliminary data.</text>
</comment>
<dbReference type="EMBL" id="CAJVPL010002526">
    <property type="protein sequence ID" value="CAG8612899.1"/>
    <property type="molecule type" value="Genomic_DNA"/>
</dbReference>
<sequence>MIQVLRLLYLKGVKGTIADDDFKAILNIFNCTSQTLYLAKKKLRQLVNIGDNHIDMCVNSCLAFTGEYSANVYCTICNAPRYSTGRKAQKHAIYFPIIERLRLQFADPARVLQLLYRSNHVEDFSKLQDIYDGNLYKEMLREELLADSRDIVFSASLDGYQIFKQQRDDCWVILLINHNLPPEVRVKKENLMITAVIPGPRAPKDLNSFLRPLVDELLILETLPLRTHDIYCKRAEEYIEINSKTARKNLSINTGEIMEANRKAIPSEFGRAPINIAHHSNGFKAEEWTNWTNLYSLPLLVNYQPDESIYGKRDDKYLPAYKMVFHYLLHVETSISDCGPCWTFWQYPIERLCGILQSLFPSSTYRLYDGEENTDRELLHLRRYYQATNDFLVKELSNIGQRFSRLRTKDGYMIGSLLTITGAKSRDNSCIKYELEIANHNGIYEMKPFYGRVLYYLVHEYTNKKYMLAYVHNAYNVRQELYGLRTFKKFSAKEFINVSTIKKCVAFFKVGSLSYVLEKSEELLAD</sequence>
<reference evidence="1" key="1">
    <citation type="submission" date="2021-06" db="EMBL/GenBank/DDBJ databases">
        <authorList>
            <person name="Kallberg Y."/>
            <person name="Tangrot J."/>
            <person name="Rosling A."/>
        </authorList>
    </citation>
    <scope>NUCLEOTIDE SEQUENCE</scope>
    <source>
        <strain evidence="1">MT106</strain>
    </source>
</reference>
<dbReference type="AlphaFoldDB" id="A0A9N9CUV7"/>
<accession>A0A9N9CUV7</accession>
<dbReference type="PANTHER" id="PTHR46579:SF1">
    <property type="entry name" value="F5_8 TYPE C DOMAIN-CONTAINING PROTEIN"/>
    <property type="match status" value="1"/>
</dbReference>
<dbReference type="PANTHER" id="PTHR46579">
    <property type="entry name" value="F5/8 TYPE C DOMAIN-CONTAINING PROTEIN-RELATED"/>
    <property type="match status" value="1"/>
</dbReference>
<organism evidence="1 2">
    <name type="scientific">Ambispora gerdemannii</name>
    <dbReference type="NCBI Taxonomy" id="144530"/>
    <lineage>
        <taxon>Eukaryota</taxon>
        <taxon>Fungi</taxon>
        <taxon>Fungi incertae sedis</taxon>
        <taxon>Mucoromycota</taxon>
        <taxon>Glomeromycotina</taxon>
        <taxon>Glomeromycetes</taxon>
        <taxon>Archaeosporales</taxon>
        <taxon>Ambisporaceae</taxon>
        <taxon>Ambispora</taxon>
    </lineage>
</organism>
<dbReference type="Proteomes" id="UP000789831">
    <property type="component" value="Unassembled WGS sequence"/>
</dbReference>
<gene>
    <name evidence="1" type="ORF">AGERDE_LOCUS9681</name>
</gene>
<evidence type="ECO:0000313" key="2">
    <source>
        <dbReference type="Proteomes" id="UP000789831"/>
    </source>
</evidence>
<evidence type="ECO:0000313" key="1">
    <source>
        <dbReference type="EMBL" id="CAG8612899.1"/>
    </source>
</evidence>
<name>A0A9N9CUV7_9GLOM</name>
<keyword evidence="2" id="KW-1185">Reference proteome</keyword>